<dbReference type="Gene3D" id="1.10.287.950">
    <property type="entry name" value="Methyl-accepting chemotaxis protein"/>
    <property type="match status" value="1"/>
</dbReference>
<dbReference type="PROSITE" id="PS50885">
    <property type="entry name" value="HAMP"/>
    <property type="match status" value="1"/>
</dbReference>
<dbReference type="CDD" id="cd11386">
    <property type="entry name" value="MCP_signal"/>
    <property type="match status" value="1"/>
</dbReference>
<evidence type="ECO:0000256" key="5">
    <source>
        <dbReference type="SAM" id="Phobius"/>
    </source>
</evidence>
<dbReference type="EMBL" id="WKJJ01000020">
    <property type="protein sequence ID" value="MRV75369.1"/>
    <property type="molecule type" value="Genomic_DNA"/>
</dbReference>
<proteinExistence type="inferred from homology"/>
<dbReference type="GO" id="GO:0004888">
    <property type="term" value="F:transmembrane signaling receptor activity"/>
    <property type="evidence" value="ECO:0007669"/>
    <property type="project" value="InterPro"/>
</dbReference>
<evidence type="ECO:0000256" key="4">
    <source>
        <dbReference type="PROSITE-ProRule" id="PRU00284"/>
    </source>
</evidence>
<dbReference type="Pfam" id="PF00015">
    <property type="entry name" value="MCPsignal"/>
    <property type="match status" value="1"/>
</dbReference>
<feature type="domain" description="Methyl-accepting transducer" evidence="6">
    <location>
        <begin position="270"/>
        <end position="499"/>
    </location>
</feature>
<dbReference type="AlphaFoldDB" id="A0A7X2ISS0"/>
<dbReference type="InterPro" id="IPR004089">
    <property type="entry name" value="MCPsignal_dom"/>
</dbReference>
<dbReference type="InterPro" id="IPR003660">
    <property type="entry name" value="HAMP_dom"/>
</dbReference>
<comment type="similarity">
    <text evidence="3">Belongs to the methyl-accepting chemotaxis (MCP) protein family.</text>
</comment>
<sequence length="542" mass="56342">MLGNLKIGVRLGASFGIVIALLGGIVLVAERSLASLNQATTHIVDDRYPQVVRATELLVTVNENAIAMRNILLADNPAIVQAETAAIKAGEQRITVALAALEKRLSSDAGRKAHQEIMALRAKYLAGQQKFMDMASTGGTLDATALLMESLRNDQQAYTKRIQGFLDGGGKLMEKSGRDAAALYGEKRMHIMMLALAACVAAVACGVLVTRSITGPLRDAVRVARAVASGDLCRETSSGTQRRDETGQLLQALHDMNGSLRNIVAEVRSGADAIAGAAAEIAQGNMDLSQRTERQAGSLEETASAMEQLSATVANNADQARGARERARHASTIAGGSNQVVEQVAHTMEAISDSSRRIADITGVIDSIAFQTNILALNAAVEAARAGEQGRGFAVVASEVRTLAQRSAAAARDIKSLIDTSAASVASGSKLAQQAGASMHDVVHSVSDVADCVRDIAAASAEQSSGLSQVNAAVAMMDQATQQNAALVEQAAAAAQTLQESAAGLVQLVSVFRLEPQPGYHAAAALSATVAPAEKRLPRLAA</sequence>
<organism evidence="8 9">
    <name type="scientific">Pseudoduganella rivuli</name>
    <dbReference type="NCBI Taxonomy" id="2666085"/>
    <lineage>
        <taxon>Bacteria</taxon>
        <taxon>Pseudomonadati</taxon>
        <taxon>Pseudomonadota</taxon>
        <taxon>Betaproteobacteria</taxon>
        <taxon>Burkholderiales</taxon>
        <taxon>Oxalobacteraceae</taxon>
        <taxon>Telluria group</taxon>
        <taxon>Pseudoduganella</taxon>
    </lineage>
</organism>
<accession>A0A7X2ISS0</accession>
<evidence type="ECO:0000259" key="7">
    <source>
        <dbReference type="PROSITE" id="PS50885"/>
    </source>
</evidence>
<comment type="caution">
    <text evidence="8">The sequence shown here is derived from an EMBL/GenBank/DDBJ whole genome shotgun (WGS) entry which is preliminary data.</text>
</comment>
<dbReference type="GO" id="GO:0005886">
    <property type="term" value="C:plasma membrane"/>
    <property type="evidence" value="ECO:0007669"/>
    <property type="project" value="TreeGrafter"/>
</dbReference>
<reference evidence="8 9" key="1">
    <citation type="submission" date="2019-11" db="EMBL/GenBank/DDBJ databases">
        <title>Novel species isolated from a subtropical stream in China.</title>
        <authorList>
            <person name="Lu H."/>
        </authorList>
    </citation>
    <scope>NUCLEOTIDE SEQUENCE [LARGE SCALE GENOMIC DNA]</scope>
    <source>
        <strain evidence="8 9">FT92W</strain>
    </source>
</reference>
<dbReference type="RefSeq" id="WP_154379855.1">
    <property type="nucleotide sequence ID" value="NZ_WKJJ01000020.1"/>
</dbReference>
<dbReference type="PANTHER" id="PTHR43531">
    <property type="entry name" value="PROTEIN ICFG"/>
    <property type="match status" value="1"/>
</dbReference>
<dbReference type="PROSITE" id="PS50111">
    <property type="entry name" value="CHEMOTAXIS_TRANSDUC_2"/>
    <property type="match status" value="1"/>
</dbReference>
<dbReference type="Pfam" id="PF12729">
    <property type="entry name" value="4HB_MCP_1"/>
    <property type="match status" value="1"/>
</dbReference>
<evidence type="ECO:0000313" key="8">
    <source>
        <dbReference type="EMBL" id="MRV75369.1"/>
    </source>
</evidence>
<dbReference type="InterPro" id="IPR047347">
    <property type="entry name" value="YvaQ-like_sensor"/>
</dbReference>
<dbReference type="CDD" id="cd06225">
    <property type="entry name" value="HAMP"/>
    <property type="match status" value="1"/>
</dbReference>
<feature type="transmembrane region" description="Helical" evidence="5">
    <location>
        <begin position="12"/>
        <end position="29"/>
    </location>
</feature>
<dbReference type="GO" id="GO:0007165">
    <property type="term" value="P:signal transduction"/>
    <property type="evidence" value="ECO:0007669"/>
    <property type="project" value="UniProtKB-KW"/>
</dbReference>
<dbReference type="PANTHER" id="PTHR43531:SF14">
    <property type="entry name" value="METHYL-ACCEPTING CHEMOTAXIS PROTEIN I-RELATED"/>
    <property type="match status" value="1"/>
</dbReference>
<keyword evidence="5" id="KW-1133">Transmembrane helix</keyword>
<comment type="subcellular location">
    <subcellularLocation>
        <location evidence="1">Membrane</location>
    </subcellularLocation>
</comment>
<dbReference type="Pfam" id="PF00672">
    <property type="entry name" value="HAMP"/>
    <property type="match status" value="1"/>
</dbReference>
<dbReference type="Proteomes" id="UP000446768">
    <property type="component" value="Unassembled WGS sequence"/>
</dbReference>
<dbReference type="PRINTS" id="PR00260">
    <property type="entry name" value="CHEMTRNSDUCR"/>
</dbReference>
<evidence type="ECO:0000256" key="3">
    <source>
        <dbReference type="ARBA" id="ARBA00029447"/>
    </source>
</evidence>
<keyword evidence="5" id="KW-0812">Transmembrane</keyword>
<dbReference type="GO" id="GO:0006935">
    <property type="term" value="P:chemotaxis"/>
    <property type="evidence" value="ECO:0007669"/>
    <property type="project" value="InterPro"/>
</dbReference>
<dbReference type="FunFam" id="1.10.287.950:FF:000001">
    <property type="entry name" value="Methyl-accepting chemotaxis sensory transducer"/>
    <property type="match status" value="1"/>
</dbReference>
<keyword evidence="4" id="KW-0807">Transducer</keyword>
<name>A0A7X2ISS0_9BURK</name>
<keyword evidence="2" id="KW-0488">Methylation</keyword>
<dbReference type="CDD" id="cd19411">
    <property type="entry name" value="MCP2201-like_sensor"/>
    <property type="match status" value="1"/>
</dbReference>
<evidence type="ECO:0000259" key="6">
    <source>
        <dbReference type="PROSITE" id="PS50111"/>
    </source>
</evidence>
<dbReference type="InterPro" id="IPR004090">
    <property type="entry name" value="Chemotax_Me-accpt_rcpt"/>
</dbReference>
<evidence type="ECO:0000313" key="9">
    <source>
        <dbReference type="Proteomes" id="UP000446768"/>
    </source>
</evidence>
<feature type="domain" description="HAMP" evidence="7">
    <location>
        <begin position="211"/>
        <end position="265"/>
    </location>
</feature>
<dbReference type="InterPro" id="IPR051310">
    <property type="entry name" value="MCP_chemotaxis"/>
</dbReference>
<protein>
    <submittedName>
        <fullName evidence="8">HAMP domain-containing protein</fullName>
    </submittedName>
</protein>
<dbReference type="InterPro" id="IPR024478">
    <property type="entry name" value="HlyB_4HB_MCP"/>
</dbReference>
<dbReference type="SMART" id="SM00304">
    <property type="entry name" value="HAMP"/>
    <property type="match status" value="1"/>
</dbReference>
<keyword evidence="9" id="KW-1185">Reference proteome</keyword>
<evidence type="ECO:0000256" key="2">
    <source>
        <dbReference type="ARBA" id="ARBA00022481"/>
    </source>
</evidence>
<gene>
    <name evidence="8" type="ORF">GJ700_26990</name>
</gene>
<keyword evidence="5" id="KW-0472">Membrane</keyword>
<dbReference type="SMART" id="SM00283">
    <property type="entry name" value="MA"/>
    <property type="match status" value="1"/>
</dbReference>
<dbReference type="SUPFAM" id="SSF58104">
    <property type="entry name" value="Methyl-accepting chemotaxis protein (MCP) signaling domain"/>
    <property type="match status" value="1"/>
</dbReference>
<evidence type="ECO:0000256" key="1">
    <source>
        <dbReference type="ARBA" id="ARBA00004370"/>
    </source>
</evidence>